<comment type="similarity">
    <text evidence="2 8">Belongs to the YscJ lipoprotein family.</text>
</comment>
<keyword evidence="3 8" id="KW-0732">Signal</keyword>
<dbReference type="PRINTS" id="PR01338">
    <property type="entry name" value="TYPE3OMKPROT"/>
</dbReference>
<dbReference type="InterPro" id="IPR043427">
    <property type="entry name" value="YscJ/FliF"/>
</dbReference>
<keyword evidence="8" id="KW-0812">Transmembrane</keyword>
<accession>F2JTE4</accession>
<keyword evidence="8" id="KW-1133">Transmembrane helix</keyword>
<dbReference type="RefSeq" id="WP_013660267.1">
    <property type="nucleotide sequence ID" value="NC_015276.1"/>
</dbReference>
<dbReference type="Proteomes" id="UP000001062">
    <property type="component" value="Chromosome"/>
</dbReference>
<evidence type="ECO:0000256" key="8">
    <source>
        <dbReference type="RuleBase" id="RU364102"/>
    </source>
</evidence>
<dbReference type="AlphaFoldDB" id="F2JTE4"/>
<dbReference type="eggNOG" id="COG4669">
    <property type="taxonomic scope" value="Bacteria"/>
</dbReference>
<dbReference type="InterPro" id="IPR045851">
    <property type="entry name" value="AMP-bd_C_sf"/>
</dbReference>
<keyword evidence="7 8" id="KW-0449">Lipoprotein</keyword>
<dbReference type="HOGENOM" id="CLU_073268_0_2_6"/>
<name>F2JTE4_MARM1</name>
<dbReference type="InterPro" id="IPR003282">
    <property type="entry name" value="T3SS_SctJ"/>
</dbReference>
<evidence type="ECO:0000313" key="11">
    <source>
        <dbReference type="Proteomes" id="UP000001062"/>
    </source>
</evidence>
<dbReference type="Gene3D" id="3.30.300.30">
    <property type="match status" value="1"/>
</dbReference>
<keyword evidence="11" id="KW-1185">Reference proteome</keyword>
<reference evidence="10 11" key="1">
    <citation type="journal article" date="2012" name="Stand. Genomic Sci.">
        <title>Complete genome sequence of the melanogenic marine bacterium Marinomonas mediterranea type strain (MMB-1(T)).</title>
        <authorList>
            <person name="Lucas-Elio P."/>
            <person name="Goodwin L."/>
            <person name="Woyke T."/>
            <person name="Pitluck S."/>
            <person name="Nolan M."/>
            <person name="Kyrpides N.C."/>
            <person name="Detter J.C."/>
            <person name="Copeland A."/>
            <person name="Teshima H."/>
            <person name="Bruce D."/>
            <person name="Detter C."/>
            <person name="Tapia R."/>
            <person name="Han S."/>
            <person name="Land M.L."/>
            <person name="Ivanova N."/>
            <person name="Mikhailova N."/>
            <person name="Johnston A.W."/>
            <person name="Sanchez-Amat A."/>
        </authorList>
    </citation>
    <scope>NUCLEOTIDE SEQUENCE [LARGE SCALE GENOMIC DNA]</scope>
    <source>
        <strain evidence="11">ATCC 700492 / JCM 21426 / NBRC 103028 / MMB-1</strain>
    </source>
</reference>
<keyword evidence="6 8" id="KW-0998">Cell outer membrane</keyword>
<feature type="chain" id="PRO_5011018855" description="Lipoprotein" evidence="8">
    <location>
        <begin position="24"/>
        <end position="265"/>
    </location>
</feature>
<comment type="subcellular location">
    <subcellularLocation>
        <location evidence="1">Cell outer membrane</location>
        <topology evidence="1">Lipid-anchor</topology>
    </subcellularLocation>
</comment>
<dbReference type="PANTHER" id="PTHR30046">
    <property type="entry name" value="FLAGELLAR M-RING PROTEIN"/>
    <property type="match status" value="1"/>
</dbReference>
<evidence type="ECO:0000256" key="7">
    <source>
        <dbReference type="ARBA" id="ARBA00023288"/>
    </source>
</evidence>
<dbReference type="NCBIfam" id="TIGR02544">
    <property type="entry name" value="III_secr_YscJ"/>
    <property type="match status" value="1"/>
</dbReference>
<gene>
    <name evidence="10" type="ordered locus">Marme_1087</name>
</gene>
<evidence type="ECO:0000313" key="10">
    <source>
        <dbReference type="EMBL" id="ADZ90362.1"/>
    </source>
</evidence>
<keyword evidence="4 8" id="KW-0472">Membrane</keyword>
<dbReference type="InterPro" id="IPR006182">
    <property type="entry name" value="FliF_N_dom"/>
</dbReference>
<keyword evidence="5 8" id="KW-0564">Palmitate</keyword>
<evidence type="ECO:0000256" key="5">
    <source>
        <dbReference type="ARBA" id="ARBA00023139"/>
    </source>
</evidence>
<dbReference type="EMBL" id="CP002583">
    <property type="protein sequence ID" value="ADZ90362.1"/>
    <property type="molecule type" value="Genomic_DNA"/>
</dbReference>
<evidence type="ECO:0000256" key="2">
    <source>
        <dbReference type="ARBA" id="ARBA00009509"/>
    </source>
</evidence>
<evidence type="ECO:0000256" key="4">
    <source>
        <dbReference type="ARBA" id="ARBA00023136"/>
    </source>
</evidence>
<dbReference type="PROSITE" id="PS51257">
    <property type="entry name" value="PROKAR_LIPOPROTEIN"/>
    <property type="match status" value="1"/>
</dbReference>
<dbReference type="Gene3D" id="3.30.70.1530">
    <property type="entry name" value="Hypothetical protein rpa1041"/>
    <property type="match status" value="1"/>
</dbReference>
<dbReference type="Pfam" id="PF01514">
    <property type="entry name" value="YscJ_FliF"/>
    <property type="match status" value="1"/>
</dbReference>
<feature type="signal peptide" evidence="8">
    <location>
        <begin position="1"/>
        <end position="23"/>
    </location>
</feature>
<organism evidence="10 11">
    <name type="scientific">Marinomonas mediterranea (strain ATCC 700492 / JCM 21426 / NBRC 103028 / MMB-1)</name>
    <dbReference type="NCBI Taxonomy" id="717774"/>
    <lineage>
        <taxon>Bacteria</taxon>
        <taxon>Pseudomonadati</taxon>
        <taxon>Pseudomonadota</taxon>
        <taxon>Gammaproteobacteria</taxon>
        <taxon>Oceanospirillales</taxon>
        <taxon>Oceanospirillaceae</taxon>
        <taxon>Marinomonas</taxon>
    </lineage>
</organism>
<evidence type="ECO:0000256" key="6">
    <source>
        <dbReference type="ARBA" id="ARBA00023237"/>
    </source>
</evidence>
<dbReference type="STRING" id="717774.Marme_1087"/>
<dbReference type="PANTHER" id="PTHR30046:SF2">
    <property type="entry name" value="YOP PROTEINS TRANSLOCATION LIPOPROTEIN J"/>
    <property type="match status" value="1"/>
</dbReference>
<protein>
    <recommendedName>
        <fullName evidence="8">Lipoprotein</fullName>
    </recommendedName>
</protein>
<dbReference type="KEGG" id="mme:Marme_1087"/>
<dbReference type="GO" id="GO:0009279">
    <property type="term" value="C:cell outer membrane"/>
    <property type="evidence" value="ECO:0007669"/>
    <property type="project" value="UniProtKB-SubCell"/>
</dbReference>
<dbReference type="OrthoDB" id="115186at2"/>
<evidence type="ECO:0000259" key="9">
    <source>
        <dbReference type="Pfam" id="PF01514"/>
    </source>
</evidence>
<proteinExistence type="inferred from homology"/>
<feature type="transmembrane region" description="Helical" evidence="8">
    <location>
        <begin position="216"/>
        <end position="240"/>
    </location>
</feature>
<evidence type="ECO:0000256" key="1">
    <source>
        <dbReference type="ARBA" id="ARBA00004459"/>
    </source>
</evidence>
<dbReference type="PATRIC" id="fig|717774.3.peg.1128"/>
<sequence length="265" mass="29312" precursor="true">MVLSLKRLSCLLLLLLISGCQQDIELHKKLSEEDANEVIAELASRHIEAEKKATKEGVTVLVEASSMARAVRILEAAGLPRKPRANFGEVFKKEGVISSPLEERARYIYALSQELESTISQIDGILIARVHVVLPERIAPGEAVQPASSAVFIKHRPDLDPDVIRPRIERLVRTSIPGLSEKPDKLSVVFVVTKAYQEQQQLVRVGPFLMDASDLWVWRSAIIGVSILFVLLLFASAFAIKPDLKTMIFNRAPKLDKGAHDGTPP</sequence>
<feature type="domain" description="Flagellar M-ring N-terminal" evidence="9">
    <location>
        <begin position="25"/>
        <end position="182"/>
    </location>
</feature>
<dbReference type="GO" id="GO:0009306">
    <property type="term" value="P:protein secretion"/>
    <property type="evidence" value="ECO:0007669"/>
    <property type="project" value="InterPro"/>
</dbReference>
<evidence type="ECO:0000256" key="3">
    <source>
        <dbReference type="ARBA" id="ARBA00022729"/>
    </source>
</evidence>